<feature type="domain" description="C2H2-type" evidence="2">
    <location>
        <begin position="839"/>
        <end position="866"/>
    </location>
</feature>
<feature type="compositionally biased region" description="Acidic residues" evidence="1">
    <location>
        <begin position="247"/>
        <end position="256"/>
    </location>
</feature>
<feature type="region of interest" description="Disordered" evidence="1">
    <location>
        <begin position="528"/>
        <end position="605"/>
    </location>
</feature>
<dbReference type="PANTHER" id="PTHR23225">
    <property type="entry name" value="ZINC FINGER PROTEIN"/>
    <property type="match status" value="1"/>
</dbReference>
<dbReference type="InterPro" id="IPR039970">
    <property type="entry name" value="TF_Grauzone"/>
</dbReference>
<feature type="compositionally biased region" description="Polar residues" evidence="1">
    <location>
        <begin position="588"/>
        <end position="599"/>
    </location>
</feature>
<dbReference type="PANTHER" id="PTHR23225:SF2">
    <property type="entry name" value="AT09679P-RELATED"/>
    <property type="match status" value="1"/>
</dbReference>
<protein>
    <recommendedName>
        <fullName evidence="2">C2H2-type domain-containing protein</fullName>
    </recommendedName>
</protein>
<feature type="domain" description="C2H2-type" evidence="2">
    <location>
        <begin position="653"/>
        <end position="679"/>
    </location>
</feature>
<name>A0AAJ0BC94_9PEZI</name>
<dbReference type="GO" id="GO:0003700">
    <property type="term" value="F:DNA-binding transcription factor activity"/>
    <property type="evidence" value="ECO:0007669"/>
    <property type="project" value="InterPro"/>
</dbReference>
<dbReference type="Proteomes" id="UP001239445">
    <property type="component" value="Unassembled WGS sequence"/>
</dbReference>
<proteinExistence type="predicted"/>
<comment type="caution">
    <text evidence="3">The sequence shown here is derived from an EMBL/GenBank/DDBJ whole genome shotgun (WGS) entry which is preliminary data.</text>
</comment>
<accession>A0AAJ0BC94</accession>
<dbReference type="EMBL" id="MU839838">
    <property type="protein sequence ID" value="KAK1753216.1"/>
    <property type="molecule type" value="Genomic_DNA"/>
</dbReference>
<sequence length="896" mass="99029">MNFIRRKPKNLPYAANSTGRARGSLRTRKGRMQVFEAIGPAREKFSNDISSAILNYLRDHTEHDPASYVFLSLFMMGKSVGRTRPVVMLQSDDKSARVEAFRLINASGIMNDFAGFELGEMPLKNEFENLRPLGSQPISPASAGPDDVSRHAPLFAAPETATQVSGTYLSPSNGDYEMLEVAITHESGVKSSLAASGGTISYKGIHLALSVSHFLSPKPETRRGAAAAAPSVSEHSDIDCEITGFSDSEDGDDDMVEVTSRGSVSPRSPRAVDWESEPEYDSSFSSDSDEETDCDQLSQYSKDEVEQGGITGLEIVAPLGNVATQPRPFRNIRSTPSPLPILYTSEHLDSAFIRLEYPMPGGVNLETYGDFVETARSDVTIEARTRRGIVHGTLSGTPLLVRLPGTKDFQEVYTAKMQTPLLPGDCGCWVKSMRTEKLLGHVIAGSTTSGLVLVMPAVRVFAQLLKDISSDDAINHLLPSTPETYVPAVPYHRPWSHEGDQMPEDPFERWKSNFDCSALRNRTRHMEISDPGDIGVHPSRNQSLPPPAPSPKIYPAGFHERHGYERHGEGSARTDNEELGAAAVGSSLLPSESPDNMGTTRKRRNVDEDPEHYVVHKKRRTAEAPPQDHPETVDNMNGDSKQPNIPFAKRGSLLCNNENCSGQAFPDEASLKAHIKKEHCRPYACVFHFAGCDSFFANKNEWKRHVNTQHLRFDKRHQQEHCLETVYALPSPFPPSGQPQATESSVINPPERRKPASGAIFNRKDLYEQHLRRIHPVETPPVRNLPLLPSVEKTREPHNHPPELLRTSSQLIREATDAYALGVLSQEVWNRRLPDPEDLRCPAAGCGESFGGEGAFDRWLDHVALHMDPEGGRENENFGRDEPPDLCDNTKRGVGS</sequence>
<keyword evidence="4" id="KW-1185">Reference proteome</keyword>
<evidence type="ECO:0000313" key="4">
    <source>
        <dbReference type="Proteomes" id="UP001239445"/>
    </source>
</evidence>
<feature type="region of interest" description="Disordered" evidence="1">
    <location>
        <begin position="868"/>
        <end position="896"/>
    </location>
</feature>
<feature type="region of interest" description="Disordered" evidence="1">
    <location>
        <begin position="733"/>
        <end position="755"/>
    </location>
</feature>
<feature type="domain" description="C2H2-type" evidence="2">
    <location>
        <begin position="683"/>
        <end position="710"/>
    </location>
</feature>
<feature type="compositionally biased region" description="Basic and acidic residues" evidence="1">
    <location>
        <begin position="558"/>
        <end position="576"/>
    </location>
</feature>
<feature type="region of interest" description="Disordered" evidence="1">
    <location>
        <begin position="619"/>
        <end position="641"/>
    </location>
</feature>
<reference evidence="3" key="1">
    <citation type="submission" date="2023-06" db="EMBL/GenBank/DDBJ databases">
        <title>Genome-scale phylogeny and comparative genomics of the fungal order Sordariales.</title>
        <authorList>
            <consortium name="Lawrence Berkeley National Laboratory"/>
            <person name="Hensen N."/>
            <person name="Bonometti L."/>
            <person name="Westerberg I."/>
            <person name="Brannstrom I.O."/>
            <person name="Guillou S."/>
            <person name="Cros-Aarteil S."/>
            <person name="Calhoun S."/>
            <person name="Haridas S."/>
            <person name="Kuo A."/>
            <person name="Mondo S."/>
            <person name="Pangilinan J."/>
            <person name="Riley R."/>
            <person name="Labutti K."/>
            <person name="Andreopoulos B."/>
            <person name="Lipzen A."/>
            <person name="Chen C."/>
            <person name="Yanf M."/>
            <person name="Daum C."/>
            <person name="Ng V."/>
            <person name="Clum A."/>
            <person name="Steindorff A."/>
            <person name="Ohm R."/>
            <person name="Martin F."/>
            <person name="Silar P."/>
            <person name="Natvig D."/>
            <person name="Lalanne C."/>
            <person name="Gautier V."/>
            <person name="Ament-Velasquez S.L."/>
            <person name="Kruys A."/>
            <person name="Hutchinson M.I."/>
            <person name="Powell A.J."/>
            <person name="Barry K."/>
            <person name="Miller A.N."/>
            <person name="Grigoriev I.V."/>
            <person name="Debuchy R."/>
            <person name="Gladieux P."/>
            <person name="Thoren M.H."/>
            <person name="Johannesson H."/>
        </authorList>
    </citation>
    <scope>NUCLEOTIDE SEQUENCE</scope>
    <source>
        <strain evidence="3">PSN4</strain>
    </source>
</reference>
<evidence type="ECO:0000259" key="2">
    <source>
        <dbReference type="SMART" id="SM00355"/>
    </source>
</evidence>
<gene>
    <name evidence="3" type="ORF">QBC47DRAFT_388017</name>
</gene>
<dbReference type="InterPro" id="IPR013087">
    <property type="entry name" value="Znf_C2H2_type"/>
</dbReference>
<feature type="region of interest" description="Disordered" evidence="1">
    <location>
        <begin position="1"/>
        <end position="20"/>
    </location>
</feature>
<evidence type="ECO:0000313" key="3">
    <source>
        <dbReference type="EMBL" id="KAK1753216.1"/>
    </source>
</evidence>
<evidence type="ECO:0000256" key="1">
    <source>
        <dbReference type="SAM" id="MobiDB-lite"/>
    </source>
</evidence>
<dbReference type="SMART" id="SM00355">
    <property type="entry name" value="ZnF_C2H2"/>
    <property type="match status" value="3"/>
</dbReference>
<feature type="compositionally biased region" description="Polar residues" evidence="1">
    <location>
        <begin position="738"/>
        <end position="747"/>
    </location>
</feature>
<feature type="region of interest" description="Disordered" evidence="1">
    <location>
        <begin position="222"/>
        <end position="296"/>
    </location>
</feature>
<organism evidence="3 4">
    <name type="scientific">Echria macrotheca</name>
    <dbReference type="NCBI Taxonomy" id="438768"/>
    <lineage>
        <taxon>Eukaryota</taxon>
        <taxon>Fungi</taxon>
        <taxon>Dikarya</taxon>
        <taxon>Ascomycota</taxon>
        <taxon>Pezizomycotina</taxon>
        <taxon>Sordariomycetes</taxon>
        <taxon>Sordariomycetidae</taxon>
        <taxon>Sordariales</taxon>
        <taxon>Schizotheciaceae</taxon>
        <taxon>Echria</taxon>
    </lineage>
</organism>
<dbReference type="AlphaFoldDB" id="A0AAJ0BC94"/>